<sequence length="271" mass="30168">NRDVAGLVRTKLPENLWSRLRPVHQNGSWCADLSDSRREQEAALGDFKADVSEALGHTPVDWIAIVAVTQKPGEGAQEYGHRMFEAFQAHSGIPDADWQNPAFIQLYKDELGPTHQAVLRTGLVPYVSFTELENWAMSLDNQDLATVAALLTPEPLVCYRCRQTGHYKSNCLLSFLRPGNLDLGGGNPGQGRDSPGQHRGRSPLRHAHRWCPSHPSEQGTPKQGTNSDPRPQKPHEPRSPSPKPSPLPPDWDQLSRGQLLELLQLLARRKD</sequence>
<evidence type="ECO:0000256" key="1">
    <source>
        <dbReference type="PROSITE-ProRule" id="PRU00047"/>
    </source>
</evidence>
<dbReference type="Proteomes" id="UP000287033">
    <property type="component" value="Unassembled WGS sequence"/>
</dbReference>
<dbReference type="GO" id="GO:0003676">
    <property type="term" value="F:nucleic acid binding"/>
    <property type="evidence" value="ECO:0007669"/>
    <property type="project" value="InterPro"/>
</dbReference>
<evidence type="ECO:0000259" key="3">
    <source>
        <dbReference type="PROSITE" id="PS50158"/>
    </source>
</evidence>
<accession>A0A401THX8</accession>
<evidence type="ECO:0000313" key="5">
    <source>
        <dbReference type="Proteomes" id="UP000287033"/>
    </source>
</evidence>
<keyword evidence="1" id="KW-0862">Zinc</keyword>
<evidence type="ECO:0000256" key="2">
    <source>
        <dbReference type="SAM" id="MobiDB-lite"/>
    </source>
</evidence>
<keyword evidence="1" id="KW-0479">Metal-binding</keyword>
<dbReference type="OrthoDB" id="413361at2759"/>
<feature type="region of interest" description="Disordered" evidence="2">
    <location>
        <begin position="183"/>
        <end position="255"/>
    </location>
</feature>
<organism evidence="4 5">
    <name type="scientific">Chiloscyllium punctatum</name>
    <name type="common">Brownbanded bambooshark</name>
    <name type="synonym">Hemiscyllium punctatum</name>
    <dbReference type="NCBI Taxonomy" id="137246"/>
    <lineage>
        <taxon>Eukaryota</taxon>
        <taxon>Metazoa</taxon>
        <taxon>Chordata</taxon>
        <taxon>Craniata</taxon>
        <taxon>Vertebrata</taxon>
        <taxon>Chondrichthyes</taxon>
        <taxon>Elasmobranchii</taxon>
        <taxon>Galeomorphii</taxon>
        <taxon>Galeoidea</taxon>
        <taxon>Orectolobiformes</taxon>
        <taxon>Hemiscylliidae</taxon>
        <taxon>Chiloscyllium</taxon>
    </lineage>
</organism>
<keyword evidence="1" id="KW-0863">Zinc-finger</keyword>
<dbReference type="Gene3D" id="4.10.60.10">
    <property type="entry name" value="Zinc finger, CCHC-type"/>
    <property type="match status" value="1"/>
</dbReference>
<gene>
    <name evidence="4" type="ORF">chiPu_0026394</name>
</gene>
<feature type="domain" description="CCHC-type" evidence="3">
    <location>
        <begin position="158"/>
        <end position="171"/>
    </location>
</feature>
<dbReference type="GO" id="GO:0008270">
    <property type="term" value="F:zinc ion binding"/>
    <property type="evidence" value="ECO:0007669"/>
    <property type="project" value="UniProtKB-KW"/>
</dbReference>
<evidence type="ECO:0000313" key="4">
    <source>
        <dbReference type="EMBL" id="GCC42259.1"/>
    </source>
</evidence>
<dbReference type="PROSITE" id="PS50158">
    <property type="entry name" value="ZF_CCHC"/>
    <property type="match status" value="1"/>
</dbReference>
<reference evidence="4 5" key="1">
    <citation type="journal article" date="2018" name="Nat. Ecol. Evol.">
        <title>Shark genomes provide insights into elasmobranch evolution and the origin of vertebrates.</title>
        <authorList>
            <person name="Hara Y"/>
            <person name="Yamaguchi K"/>
            <person name="Onimaru K"/>
            <person name="Kadota M"/>
            <person name="Koyanagi M"/>
            <person name="Keeley SD"/>
            <person name="Tatsumi K"/>
            <person name="Tanaka K"/>
            <person name="Motone F"/>
            <person name="Kageyama Y"/>
            <person name="Nozu R"/>
            <person name="Adachi N"/>
            <person name="Nishimura O"/>
            <person name="Nakagawa R"/>
            <person name="Tanegashima C"/>
            <person name="Kiyatake I"/>
            <person name="Matsumoto R"/>
            <person name="Murakumo K"/>
            <person name="Nishida K"/>
            <person name="Terakita A"/>
            <person name="Kuratani S"/>
            <person name="Sato K"/>
            <person name="Hyodo S Kuraku.S."/>
        </authorList>
    </citation>
    <scope>NUCLEOTIDE SEQUENCE [LARGE SCALE GENOMIC DNA]</scope>
</reference>
<dbReference type="InterPro" id="IPR001878">
    <property type="entry name" value="Znf_CCHC"/>
</dbReference>
<name>A0A401THX8_CHIPU</name>
<feature type="compositionally biased region" description="Polar residues" evidence="2">
    <location>
        <begin position="215"/>
        <end position="229"/>
    </location>
</feature>
<comment type="caution">
    <text evidence="4">The sequence shown here is derived from an EMBL/GenBank/DDBJ whole genome shotgun (WGS) entry which is preliminary data.</text>
</comment>
<feature type="compositionally biased region" description="Basic residues" evidence="2">
    <location>
        <begin position="198"/>
        <end position="211"/>
    </location>
</feature>
<dbReference type="AlphaFoldDB" id="A0A401THX8"/>
<proteinExistence type="predicted"/>
<keyword evidence="5" id="KW-1185">Reference proteome</keyword>
<feature type="non-terminal residue" evidence="4">
    <location>
        <position position="1"/>
    </location>
</feature>
<dbReference type="EMBL" id="BEZZ01078401">
    <property type="protein sequence ID" value="GCC42259.1"/>
    <property type="molecule type" value="Genomic_DNA"/>
</dbReference>
<protein>
    <recommendedName>
        <fullName evidence="3">CCHC-type domain-containing protein</fullName>
    </recommendedName>
</protein>
<feature type="compositionally biased region" description="Pro residues" evidence="2">
    <location>
        <begin position="239"/>
        <end position="249"/>
    </location>
</feature>